<evidence type="ECO:0000313" key="3">
    <source>
        <dbReference type="Proteomes" id="UP000444980"/>
    </source>
</evidence>
<evidence type="ECO:0008006" key="4">
    <source>
        <dbReference type="Google" id="ProtNLM"/>
    </source>
</evidence>
<dbReference type="EMBL" id="BJOU01000014">
    <property type="protein sequence ID" value="GED98966.1"/>
    <property type="molecule type" value="Genomic_DNA"/>
</dbReference>
<gene>
    <name evidence="2" type="ORF">nbrc107697_30050</name>
</gene>
<name>A0A7I9V1A7_9ACTN</name>
<protein>
    <recommendedName>
        <fullName evidence="4">Lipoprotein</fullName>
    </recommendedName>
</protein>
<comment type="caution">
    <text evidence="2">The sequence shown here is derived from an EMBL/GenBank/DDBJ whole genome shotgun (WGS) entry which is preliminary data.</text>
</comment>
<feature type="signal peptide" evidence="1">
    <location>
        <begin position="1"/>
        <end position="19"/>
    </location>
</feature>
<reference evidence="3" key="1">
    <citation type="submission" date="2019-06" db="EMBL/GenBank/DDBJ databases">
        <title>Gordonia isolated from sludge of a wastewater treatment plant.</title>
        <authorList>
            <person name="Tamura T."/>
            <person name="Aoyama K."/>
            <person name="Kang Y."/>
            <person name="Saito S."/>
            <person name="Akiyama N."/>
            <person name="Yazawa K."/>
            <person name="Gonoi T."/>
            <person name="Mikami Y."/>
        </authorList>
    </citation>
    <scope>NUCLEOTIDE SEQUENCE [LARGE SCALE GENOMIC DNA]</scope>
    <source>
        <strain evidence="3">NBRC 107697</strain>
    </source>
</reference>
<accession>A0A7I9V1A7</accession>
<feature type="chain" id="PRO_5029781020" description="Lipoprotein" evidence="1">
    <location>
        <begin position="20"/>
        <end position="222"/>
    </location>
</feature>
<dbReference type="AlphaFoldDB" id="A0A7I9V1A7"/>
<organism evidence="2 3">
    <name type="scientific">Gordonia crocea</name>
    <dbReference type="NCBI Taxonomy" id="589162"/>
    <lineage>
        <taxon>Bacteria</taxon>
        <taxon>Bacillati</taxon>
        <taxon>Actinomycetota</taxon>
        <taxon>Actinomycetes</taxon>
        <taxon>Mycobacteriales</taxon>
        <taxon>Gordoniaceae</taxon>
        <taxon>Gordonia</taxon>
    </lineage>
</organism>
<keyword evidence="1" id="KW-0732">Signal</keyword>
<evidence type="ECO:0000313" key="2">
    <source>
        <dbReference type="EMBL" id="GED98966.1"/>
    </source>
</evidence>
<proteinExistence type="predicted"/>
<evidence type="ECO:0000256" key="1">
    <source>
        <dbReference type="SAM" id="SignalP"/>
    </source>
</evidence>
<sequence>MRKLIVLLGAGVLALGLSACDVRPGAGPEKSTKVVTIVAVVDGKPANGFHMEPMTGDNTIDCQYATISRAATTMGVFGGCGCVGAIGRCVLAGEGQQLLCGVDTVGQGLIGWTITAGQLPLGAEPKAEPEPWGWNWLTAASAALGWVARGAGESDWDGRRLLVHRLAAGGCAAGRRRCYAVDRSTPDLDGPGRQTRCGAPDFGPPSRVGVRVAYFAGAQVGG</sequence>
<dbReference type="RefSeq" id="WP_228460943.1">
    <property type="nucleotide sequence ID" value="NZ_BJOU01000014.1"/>
</dbReference>
<dbReference type="Proteomes" id="UP000444980">
    <property type="component" value="Unassembled WGS sequence"/>
</dbReference>
<dbReference type="PROSITE" id="PS51257">
    <property type="entry name" value="PROKAR_LIPOPROTEIN"/>
    <property type="match status" value="1"/>
</dbReference>
<keyword evidence="3" id="KW-1185">Reference proteome</keyword>